<accession>A0ABN8SVS0</accession>
<dbReference type="EMBL" id="CALNXI010004357">
    <property type="protein sequence ID" value="CAH3195639.1"/>
    <property type="molecule type" value="Genomic_DNA"/>
</dbReference>
<keyword evidence="4 11" id="KW-0328">Glycosyltransferase</keyword>
<comment type="similarity">
    <text evidence="10">Belongs to the glycosyltransferase 22 family. PIGZ subfamily.</text>
</comment>
<dbReference type="EC" id="2.4.1.-" evidence="11"/>
<feature type="transmembrane region" description="Helical" evidence="11">
    <location>
        <begin position="397"/>
        <end position="415"/>
    </location>
</feature>
<evidence type="ECO:0000256" key="2">
    <source>
        <dbReference type="ARBA" id="ARBA00004687"/>
    </source>
</evidence>
<evidence type="ECO:0000256" key="11">
    <source>
        <dbReference type="RuleBase" id="RU363075"/>
    </source>
</evidence>
<proteinExistence type="inferred from homology"/>
<dbReference type="PANTHER" id="PTHR22760">
    <property type="entry name" value="GLYCOSYLTRANSFERASE"/>
    <property type="match status" value="1"/>
</dbReference>
<feature type="transmembrane region" description="Helical" evidence="11">
    <location>
        <begin position="93"/>
        <end position="112"/>
    </location>
</feature>
<reference evidence="12 13" key="1">
    <citation type="submission" date="2022-05" db="EMBL/GenBank/DDBJ databases">
        <authorList>
            <consortium name="Genoscope - CEA"/>
            <person name="William W."/>
        </authorList>
    </citation>
    <scope>NUCLEOTIDE SEQUENCE [LARGE SCALE GENOMIC DNA]</scope>
</reference>
<organism evidence="12 13">
    <name type="scientific">Porites evermanni</name>
    <dbReference type="NCBI Taxonomy" id="104178"/>
    <lineage>
        <taxon>Eukaryota</taxon>
        <taxon>Metazoa</taxon>
        <taxon>Cnidaria</taxon>
        <taxon>Anthozoa</taxon>
        <taxon>Hexacorallia</taxon>
        <taxon>Scleractinia</taxon>
        <taxon>Fungiina</taxon>
        <taxon>Poritidae</taxon>
        <taxon>Porites</taxon>
    </lineage>
</organism>
<evidence type="ECO:0000256" key="1">
    <source>
        <dbReference type="ARBA" id="ARBA00004477"/>
    </source>
</evidence>
<feature type="transmembrane region" description="Helical" evidence="11">
    <location>
        <begin position="6"/>
        <end position="21"/>
    </location>
</feature>
<name>A0ABN8SVS0_9CNID</name>
<keyword evidence="8 11" id="KW-1133">Transmembrane helix</keyword>
<evidence type="ECO:0000256" key="9">
    <source>
        <dbReference type="ARBA" id="ARBA00023136"/>
    </source>
</evidence>
<keyword evidence="3" id="KW-0337">GPI-anchor biosynthesis</keyword>
<keyword evidence="7 11" id="KW-0256">Endoplasmic reticulum</keyword>
<evidence type="ECO:0000256" key="5">
    <source>
        <dbReference type="ARBA" id="ARBA00022679"/>
    </source>
</evidence>
<feature type="transmembrane region" description="Helical" evidence="11">
    <location>
        <begin position="228"/>
        <end position="249"/>
    </location>
</feature>
<dbReference type="Pfam" id="PF03901">
    <property type="entry name" value="Glyco_transf_22"/>
    <property type="match status" value="1"/>
</dbReference>
<evidence type="ECO:0000313" key="12">
    <source>
        <dbReference type="EMBL" id="CAH3195639.1"/>
    </source>
</evidence>
<evidence type="ECO:0000256" key="10">
    <source>
        <dbReference type="ARBA" id="ARBA00038466"/>
    </source>
</evidence>
<evidence type="ECO:0000256" key="6">
    <source>
        <dbReference type="ARBA" id="ARBA00022692"/>
    </source>
</evidence>
<feature type="transmembrane region" description="Helical" evidence="11">
    <location>
        <begin position="149"/>
        <end position="168"/>
    </location>
</feature>
<dbReference type="Proteomes" id="UP001159427">
    <property type="component" value="Unassembled WGS sequence"/>
</dbReference>
<comment type="caution">
    <text evidence="12">The sequence shown here is derived from an EMBL/GenBank/DDBJ whole genome shotgun (WGS) entry which is preliminary data.</text>
</comment>
<feature type="transmembrane region" description="Helical" evidence="11">
    <location>
        <begin position="288"/>
        <end position="310"/>
    </location>
</feature>
<feature type="transmembrane region" description="Helical" evidence="11">
    <location>
        <begin position="64"/>
        <end position="87"/>
    </location>
</feature>
<evidence type="ECO:0000256" key="4">
    <source>
        <dbReference type="ARBA" id="ARBA00022676"/>
    </source>
</evidence>
<evidence type="ECO:0000256" key="3">
    <source>
        <dbReference type="ARBA" id="ARBA00022502"/>
    </source>
</evidence>
<feature type="transmembrane region" description="Helical" evidence="11">
    <location>
        <begin position="180"/>
        <end position="208"/>
    </location>
</feature>
<keyword evidence="9 11" id="KW-0472">Membrane</keyword>
<protein>
    <recommendedName>
        <fullName evidence="11">Mannosyltransferase</fullName>
        <ecNumber evidence="11">2.4.1.-</ecNumber>
    </recommendedName>
</protein>
<feature type="transmembrane region" description="Helical" evidence="11">
    <location>
        <begin position="345"/>
        <end position="365"/>
    </location>
</feature>
<keyword evidence="6 11" id="KW-0812">Transmembrane</keyword>
<gene>
    <name evidence="12" type="ORF">PEVE_00030693</name>
</gene>
<evidence type="ECO:0000313" key="13">
    <source>
        <dbReference type="Proteomes" id="UP001159427"/>
    </source>
</evidence>
<sequence>MADGRWLWFVAVFIRFCWVCIPQRGYIYPDEFFQATEITAGDVMGFKHTRTWEWLENFPVRSPVFPYIFTSIPFYIVKMMVVAAGNITSRTLIVAPRLFMTVASLFIDYTVYKICQHLSTDPTPSLCLFSTSFVTLVFYTRTFSNSAEAVVFAALLLLVISSVSNRNIFRSGRDRVRTLLMGLLLTVGFWIRPTFLAFAFTPLLWWVIDIFTFNWSIEAKTFTAVKEVLKQCTLVGLGSFLMLTILTLVDSFYFGYLQKKEIVLTALNFILYNLDTGRVKDHGLHPRITHFAVNLPLLFGPMAFAFYMMIAHTVLKRKFADYLKVLLSRRNPSKSNGVLDDYKTLFIWSLLLCSIVVSIALLSWIPHQEPRFITPVLLPLVILFSWCLTASSFAPLIMLSWIIWNIIGCIMFGILHQGGVYPCMAHLQQYLHNARSQQNSAVTYHVTFYHTYMPPQHLLAWPMSREHEGDSLHSLAVLDLKGSSKDTLVKHLEKLIHEEAKMHGKKFELFVICPSTVKFNHPNFKLLKQFYPHLSMEDPPDLMSLFKSNPEETRTCMSGKEGGEYLDPTLSTEYCARRIKETLKNEWRVPGWRDFTNWIYSELSLNLYQYVQNNSYS</sequence>
<keyword evidence="13" id="KW-1185">Reference proteome</keyword>
<dbReference type="PANTHER" id="PTHR22760:SF3">
    <property type="entry name" value="GPI MANNOSYLTRANSFERASE 4"/>
    <property type="match status" value="1"/>
</dbReference>
<comment type="subcellular location">
    <subcellularLocation>
        <location evidence="1 11">Endoplasmic reticulum membrane</location>
        <topology evidence="1 11">Multi-pass membrane protein</topology>
    </subcellularLocation>
</comment>
<comment type="pathway">
    <text evidence="2">Glycolipid biosynthesis; glycosylphosphatidylinositol-anchor biosynthesis.</text>
</comment>
<keyword evidence="5" id="KW-0808">Transferase</keyword>
<evidence type="ECO:0000256" key="8">
    <source>
        <dbReference type="ARBA" id="ARBA00022989"/>
    </source>
</evidence>
<evidence type="ECO:0000256" key="7">
    <source>
        <dbReference type="ARBA" id="ARBA00022824"/>
    </source>
</evidence>
<feature type="transmembrane region" description="Helical" evidence="11">
    <location>
        <begin position="372"/>
        <end position="391"/>
    </location>
</feature>
<dbReference type="InterPro" id="IPR005599">
    <property type="entry name" value="GPI_mannosylTrfase"/>
</dbReference>